<dbReference type="PROSITE" id="PS52040">
    <property type="entry name" value="TOPO_IIA"/>
    <property type="match status" value="1"/>
</dbReference>
<keyword evidence="5 9" id="KW-0799">Topoisomerase</keyword>
<evidence type="ECO:0000313" key="14">
    <source>
        <dbReference type="EMBL" id="SEQ98514.1"/>
    </source>
</evidence>
<dbReference type="SUPFAM" id="SSF56719">
    <property type="entry name" value="Type II DNA topoisomerase"/>
    <property type="match status" value="1"/>
</dbReference>
<dbReference type="GO" id="GO:0003677">
    <property type="term" value="F:DNA binding"/>
    <property type="evidence" value="ECO:0007669"/>
    <property type="project" value="UniProtKB-UniRule"/>
</dbReference>
<feature type="domain" description="Topo IIA-type catalytic" evidence="13">
    <location>
        <begin position="58"/>
        <end position="527"/>
    </location>
</feature>
<dbReference type="PANTHER" id="PTHR43493:SF5">
    <property type="entry name" value="DNA GYRASE SUBUNIT A, CHLOROPLASTIC_MITOCHONDRIAL"/>
    <property type="match status" value="1"/>
</dbReference>
<dbReference type="GO" id="GO:0005524">
    <property type="term" value="F:ATP binding"/>
    <property type="evidence" value="ECO:0007669"/>
    <property type="project" value="UniProtKB-UniRule"/>
</dbReference>
<comment type="similarity">
    <text evidence="2 9">Belongs to the type II topoisomerase GyrA/ParC subunit family.</text>
</comment>
<comment type="catalytic activity">
    <reaction evidence="1 9 10">
        <text>ATP-dependent breakage, passage and rejoining of double-stranded DNA.</text>
        <dbReference type="EC" id="5.6.2.2"/>
    </reaction>
</comment>
<evidence type="ECO:0000256" key="1">
    <source>
        <dbReference type="ARBA" id="ARBA00000185"/>
    </source>
</evidence>
<comment type="subunit">
    <text evidence="9">Heterotetramer, composed of two GyrA and two GyrB chains. In the heterotetramer, GyrA contains the active site tyrosine that forms a transient covalent intermediate with DNA, while GyrB binds cofactors and catalyzes ATP hydrolysis.</text>
</comment>
<evidence type="ECO:0000256" key="6">
    <source>
        <dbReference type="ARBA" id="ARBA00023125"/>
    </source>
</evidence>
<keyword evidence="11" id="KW-0175">Coiled coil</keyword>
<dbReference type="GO" id="GO:0005737">
    <property type="term" value="C:cytoplasm"/>
    <property type="evidence" value="ECO:0007669"/>
    <property type="project" value="UniProtKB-SubCell"/>
</dbReference>
<dbReference type="GO" id="GO:0006265">
    <property type="term" value="P:DNA topological change"/>
    <property type="evidence" value="ECO:0007669"/>
    <property type="project" value="UniProtKB-UniRule"/>
</dbReference>
<keyword evidence="6 9" id="KW-0238">DNA-binding</keyword>
<comment type="miscellaneous">
    <text evidence="9">Few gyrases are as efficient as E.coli at forming negative supercoils. Not all organisms have 2 type II topoisomerases; in organisms with a single type II topoisomerase this enzyme also has to decatenate newly replicated chromosomes.</text>
</comment>
<keyword evidence="9" id="KW-0963">Cytoplasm</keyword>
<evidence type="ECO:0000256" key="10">
    <source>
        <dbReference type="PROSITE-ProRule" id="PRU01384"/>
    </source>
</evidence>
<dbReference type="NCBIfam" id="NF004044">
    <property type="entry name" value="PRK05561.1"/>
    <property type="match status" value="1"/>
</dbReference>
<dbReference type="NCBIfam" id="TIGR01063">
    <property type="entry name" value="gyrA"/>
    <property type="match status" value="1"/>
</dbReference>
<dbReference type="InterPro" id="IPR035516">
    <property type="entry name" value="Gyrase/topoIV_suA_C"/>
</dbReference>
<name>A0A1H9KH76_BUTFI</name>
<dbReference type="SMART" id="SM00434">
    <property type="entry name" value="TOP4c"/>
    <property type="match status" value="1"/>
</dbReference>
<dbReference type="eggNOG" id="COG0188">
    <property type="taxonomic scope" value="Bacteria"/>
</dbReference>
<dbReference type="PANTHER" id="PTHR43493">
    <property type="entry name" value="DNA GYRASE/TOPOISOMERASE SUBUNIT A"/>
    <property type="match status" value="1"/>
</dbReference>
<dbReference type="EC" id="5.6.2.2" evidence="9"/>
<evidence type="ECO:0000313" key="15">
    <source>
        <dbReference type="Proteomes" id="UP000182584"/>
    </source>
</evidence>
<dbReference type="InterPro" id="IPR002205">
    <property type="entry name" value="Topo_IIA_dom_A"/>
</dbReference>
<evidence type="ECO:0000256" key="4">
    <source>
        <dbReference type="ARBA" id="ARBA00022840"/>
    </source>
</evidence>
<dbReference type="InterPro" id="IPR006691">
    <property type="entry name" value="GyrA/parC_rep"/>
</dbReference>
<dbReference type="EMBL" id="FOGJ01000001">
    <property type="protein sequence ID" value="SEQ98514.1"/>
    <property type="molecule type" value="Genomic_DNA"/>
</dbReference>
<dbReference type="GO" id="GO:0006261">
    <property type="term" value="P:DNA-templated DNA replication"/>
    <property type="evidence" value="ECO:0007669"/>
    <property type="project" value="UniProtKB-UniRule"/>
</dbReference>
<dbReference type="FunFam" id="3.30.1360.40:FF:000002">
    <property type="entry name" value="DNA gyrase subunit A"/>
    <property type="match status" value="1"/>
</dbReference>
<dbReference type="Gene3D" id="1.10.268.10">
    <property type="entry name" value="Topoisomerase, domain 3"/>
    <property type="match status" value="1"/>
</dbReference>
<evidence type="ECO:0000259" key="13">
    <source>
        <dbReference type="PROSITE" id="PS52040"/>
    </source>
</evidence>
<reference evidence="14 15" key="1">
    <citation type="submission" date="2016-10" db="EMBL/GenBank/DDBJ databases">
        <authorList>
            <person name="de Groot N.N."/>
        </authorList>
    </citation>
    <scope>NUCLEOTIDE SEQUENCE [LARGE SCALE GENOMIC DNA]</scope>
    <source>
        <strain evidence="14 15">AR40</strain>
    </source>
</reference>
<keyword evidence="7 9" id="KW-0413">Isomerase</keyword>
<proteinExistence type="inferred from homology"/>
<evidence type="ECO:0000256" key="12">
    <source>
        <dbReference type="SAM" id="MobiDB-lite"/>
    </source>
</evidence>
<evidence type="ECO:0000256" key="7">
    <source>
        <dbReference type="ARBA" id="ARBA00023235"/>
    </source>
</evidence>
<dbReference type="Pfam" id="PF00521">
    <property type="entry name" value="DNA_topoisoIV"/>
    <property type="match status" value="1"/>
</dbReference>
<dbReference type="OrthoDB" id="9806486at2"/>
<feature type="short sequence motif" description="GyrA-box" evidence="9">
    <location>
        <begin position="554"/>
        <end position="560"/>
    </location>
</feature>
<evidence type="ECO:0000256" key="9">
    <source>
        <dbReference type="HAMAP-Rule" id="MF_01897"/>
    </source>
</evidence>
<keyword evidence="3 9" id="KW-0547">Nucleotide-binding</keyword>
<sequence length="899" mass="100479">MADNENQNGINAGNDLPDDVFDQTEATNTTDITEVDLKKTMETSYIDYAMSVIASRALPDVRDGLKPVQRRVLYSMVELNNGPDKPHRKCARIVGDTMGKFHPHGDTSIYGALVYLAQPWNMRYCLVDGHGNFGSVDGDGPAAMRYTEARLTKISMEMVADINKDTVDFVPNFDETEKEPAVLPSRIPNLLVNGTTGIAVGMATNIPPHNLREVVRAINLMIDNKVNEGRETEIDELLPIIKAPDYPTGGIILGTRGAEEAYRTGRGKVICRAVTDIEPMNGGKNRIVVTELPYLVNKAKLIERIAELVKNKKIDGITALRDESDKDGMRVVIELRHDVNAQVMLNKLYKHTDLQASFGVIMLALVNNEPKILSLDKMLRYYILHQEDVVTRRTKYDLGKAEERDHILQGLLIALDNIDEVIRIIRGSETVQIAKEQLMARFGLSEAQSQAIVDMRLRTLTGLERDKLQAEHEELLKKIAELKAILADHNLLLGVIKKEITEIADKYGDDRKTQIGHDEAEFEDEDLIPNVNTVIALTSLGYIKRMAIDNFKAQNRGGHGIKGISTIDGDYVTDLLMTTTHNNVMFFTSTGRVYTMKTYKIPEASRTSRGTAIVNLLQLGPDEKITAIIPVGSFEEEGKHLFMVTKKGTVKKTPIKDFANIRKNGLRCINLEEDDELIEVKTTRNSSDIFLVTKNGMCIRFKETDVRAMGRDAMGVRGMMLDGDDEIIGMQIDSQGSSLLVVSENGYGKRTKLEEFKTQYRGGKGLKCYRIIEKTGRLVGVKAVNDEHEVMMITDQGTIIQLRMSDVSIYSRITSGVRLIKLDDGASVVSIAKVREKVSDGSVEYENMDDAMEDTGEEDVVSSEDDFDEEDIIEDEDNIEEKSDEEYGDESEEDSDDNF</sequence>
<gene>
    <name evidence="9" type="primary">gyrA</name>
    <name evidence="14" type="ORF">SAMN04487884_10158</name>
</gene>
<dbReference type="RefSeq" id="WP_074753692.1">
    <property type="nucleotide sequence ID" value="NZ_FOGJ01000001.1"/>
</dbReference>
<dbReference type="Gene3D" id="3.90.199.10">
    <property type="entry name" value="Topoisomerase II, domain 5"/>
    <property type="match status" value="1"/>
</dbReference>
<feature type="region of interest" description="Disordered" evidence="12">
    <location>
        <begin position="1"/>
        <end position="27"/>
    </location>
</feature>
<dbReference type="FunFam" id="3.90.199.10:FF:000001">
    <property type="entry name" value="DNA gyrase subunit A"/>
    <property type="match status" value="1"/>
</dbReference>
<feature type="coiled-coil region" evidence="11">
    <location>
        <begin position="465"/>
        <end position="492"/>
    </location>
</feature>
<dbReference type="InterPro" id="IPR013760">
    <property type="entry name" value="Topo_IIA-like_dom_sf"/>
</dbReference>
<dbReference type="GO" id="GO:0005694">
    <property type="term" value="C:chromosome"/>
    <property type="evidence" value="ECO:0007669"/>
    <property type="project" value="InterPro"/>
</dbReference>
<dbReference type="Pfam" id="PF03989">
    <property type="entry name" value="DNA_gyraseA_C"/>
    <property type="match status" value="6"/>
</dbReference>
<comment type="subunit">
    <text evidence="8">Heterotetramer composed of ParC and ParE.</text>
</comment>
<keyword evidence="4 9" id="KW-0067">ATP-binding</keyword>
<dbReference type="FunFam" id="1.10.268.10:FF:000001">
    <property type="entry name" value="DNA gyrase subunit A"/>
    <property type="match status" value="1"/>
</dbReference>
<dbReference type="HAMAP" id="MF_01897">
    <property type="entry name" value="GyrA"/>
    <property type="match status" value="1"/>
</dbReference>
<dbReference type="GO" id="GO:0034335">
    <property type="term" value="F:DNA negative supercoiling activity"/>
    <property type="evidence" value="ECO:0007669"/>
    <property type="project" value="UniProtKB-ARBA"/>
</dbReference>
<dbReference type="InterPro" id="IPR005743">
    <property type="entry name" value="GyrA"/>
</dbReference>
<feature type="region of interest" description="Disordered" evidence="12">
    <location>
        <begin position="847"/>
        <end position="899"/>
    </location>
</feature>
<dbReference type="FunFam" id="2.120.10.90:FF:000005">
    <property type="entry name" value="DNA topoisomerase 4 subunit A"/>
    <property type="match status" value="1"/>
</dbReference>
<dbReference type="Proteomes" id="UP000182584">
    <property type="component" value="Unassembled WGS sequence"/>
</dbReference>
<evidence type="ECO:0000256" key="11">
    <source>
        <dbReference type="SAM" id="Coils"/>
    </source>
</evidence>
<dbReference type="Gene3D" id="2.120.10.90">
    <property type="entry name" value="DNA gyrase/topoisomerase IV, subunit A, C-terminal"/>
    <property type="match status" value="1"/>
</dbReference>
<evidence type="ECO:0000256" key="8">
    <source>
        <dbReference type="ARBA" id="ARBA00063644"/>
    </source>
</evidence>
<dbReference type="NCBIfam" id="NF004043">
    <property type="entry name" value="PRK05560.1"/>
    <property type="match status" value="1"/>
</dbReference>
<dbReference type="Gene3D" id="3.30.1360.40">
    <property type="match status" value="1"/>
</dbReference>
<evidence type="ECO:0000256" key="5">
    <source>
        <dbReference type="ARBA" id="ARBA00023029"/>
    </source>
</evidence>
<feature type="compositionally biased region" description="Polar residues" evidence="12">
    <location>
        <begin position="1"/>
        <end position="11"/>
    </location>
</feature>
<accession>A0A1H9KH76</accession>
<dbReference type="SUPFAM" id="SSF101904">
    <property type="entry name" value="GyrA/ParC C-terminal domain-like"/>
    <property type="match status" value="1"/>
</dbReference>
<comment type="function">
    <text evidence="9">A type II topoisomerase that negatively supercoils closed circular double-stranded (ds) DNA in an ATP-dependent manner to modulate DNA topology and maintain chromosomes in an underwound state. Negative supercoiling favors strand separation, and DNA replication, transcription, recombination and repair, all of which involve strand separation. Also able to catalyze the interconversion of other topological isomers of dsDNA rings, including catenanes and knotted rings. Type II topoisomerases break and join 2 DNA strands simultaneously in an ATP-dependent manner.</text>
</comment>
<dbReference type="InterPro" id="IPR013757">
    <property type="entry name" value="Topo_IIA_A_a_sf"/>
</dbReference>
<dbReference type="InterPro" id="IPR050220">
    <property type="entry name" value="Type_II_DNA_Topoisomerases"/>
</dbReference>
<organism evidence="14 15">
    <name type="scientific">Butyrivibrio fibrisolvens</name>
    <dbReference type="NCBI Taxonomy" id="831"/>
    <lineage>
        <taxon>Bacteria</taxon>
        <taxon>Bacillati</taxon>
        <taxon>Bacillota</taxon>
        <taxon>Clostridia</taxon>
        <taxon>Lachnospirales</taxon>
        <taxon>Lachnospiraceae</taxon>
        <taxon>Butyrivibrio</taxon>
    </lineage>
</organism>
<protein>
    <recommendedName>
        <fullName evidence="9">DNA gyrase subunit A</fullName>
        <ecNumber evidence="9">5.6.2.2</ecNumber>
    </recommendedName>
</protein>
<dbReference type="InterPro" id="IPR013758">
    <property type="entry name" value="Topo_IIA_A/C_ab"/>
</dbReference>
<dbReference type="GO" id="GO:0009330">
    <property type="term" value="C:DNA topoisomerase type II (double strand cut, ATP-hydrolyzing) complex"/>
    <property type="evidence" value="ECO:0007669"/>
    <property type="project" value="TreeGrafter"/>
</dbReference>
<dbReference type="CDD" id="cd00187">
    <property type="entry name" value="TOP4c"/>
    <property type="match status" value="1"/>
</dbReference>
<evidence type="ECO:0000256" key="2">
    <source>
        <dbReference type="ARBA" id="ARBA00008263"/>
    </source>
</evidence>
<evidence type="ECO:0000256" key="3">
    <source>
        <dbReference type="ARBA" id="ARBA00022741"/>
    </source>
</evidence>
<comment type="subcellular location">
    <subcellularLocation>
        <location evidence="9">Cytoplasm</location>
    </subcellularLocation>
</comment>
<dbReference type="AlphaFoldDB" id="A0A1H9KH76"/>
<feature type="active site" description="O-(5'-phospho-DNA)-tyrosine intermediate" evidence="9 10">
    <location>
        <position position="146"/>
    </location>
</feature>